<feature type="signal peptide" evidence="2">
    <location>
        <begin position="1"/>
        <end position="15"/>
    </location>
</feature>
<evidence type="ECO:0000313" key="4">
    <source>
        <dbReference type="Proteomes" id="UP000002035"/>
    </source>
</evidence>
<keyword evidence="2" id="KW-0732">Signal</keyword>
<evidence type="ECO:0000256" key="1">
    <source>
        <dbReference type="SAM" id="Phobius"/>
    </source>
</evidence>
<accession>C5FE66</accession>
<proteinExistence type="predicted"/>
<protein>
    <recommendedName>
        <fullName evidence="5">Secreted protein</fullName>
    </recommendedName>
</protein>
<gene>
    <name evidence="3" type="ORF">MCYG_00988</name>
</gene>
<feature type="chain" id="PRO_5011977131" description="Secreted protein" evidence="2">
    <location>
        <begin position="16"/>
        <end position="129"/>
    </location>
</feature>
<name>C5FE66_ARTOC</name>
<dbReference type="VEuPathDB" id="FungiDB:MCYG_00988"/>
<organism evidence="3 4">
    <name type="scientific">Arthroderma otae (strain ATCC MYA-4605 / CBS 113480)</name>
    <name type="common">Microsporum canis</name>
    <dbReference type="NCBI Taxonomy" id="554155"/>
    <lineage>
        <taxon>Eukaryota</taxon>
        <taxon>Fungi</taxon>
        <taxon>Dikarya</taxon>
        <taxon>Ascomycota</taxon>
        <taxon>Pezizomycotina</taxon>
        <taxon>Eurotiomycetes</taxon>
        <taxon>Eurotiomycetidae</taxon>
        <taxon>Onygenales</taxon>
        <taxon>Arthrodermataceae</taxon>
        <taxon>Microsporum</taxon>
    </lineage>
</organism>
<feature type="transmembrane region" description="Helical" evidence="1">
    <location>
        <begin position="100"/>
        <end position="124"/>
    </location>
</feature>
<keyword evidence="1" id="KW-0472">Membrane</keyword>
<dbReference type="Proteomes" id="UP000002035">
    <property type="component" value="Unassembled WGS sequence"/>
</dbReference>
<sequence length="129" mass="14718">MLLFVFLIFRTLCYALCWTNSRGDHRDGGQMGEQQKPYKQYVGPLNILNVTEKWMRLGFLRISNHQDITTASLALWTASIQKNKTGALLLCSSCFDHLLITYYFVAPFSLSFGSTFSFFLVSVLPPSDF</sequence>
<keyword evidence="1" id="KW-0812">Transmembrane</keyword>
<dbReference type="EMBL" id="DS995701">
    <property type="protein sequence ID" value="EEQ28100.1"/>
    <property type="molecule type" value="Genomic_DNA"/>
</dbReference>
<dbReference type="HOGENOM" id="CLU_1948340_0_0_1"/>
<keyword evidence="1" id="KW-1133">Transmembrane helix</keyword>
<dbReference type="AlphaFoldDB" id="C5FE66"/>
<evidence type="ECO:0000313" key="3">
    <source>
        <dbReference type="EMBL" id="EEQ28100.1"/>
    </source>
</evidence>
<reference evidence="4" key="1">
    <citation type="journal article" date="2012" name="MBio">
        <title>Comparative genome analysis of Trichophyton rubrum and related dermatophytes reveals candidate genes involved in infection.</title>
        <authorList>
            <person name="Martinez D.A."/>
            <person name="Oliver B.G."/>
            <person name="Graeser Y."/>
            <person name="Goldberg J.M."/>
            <person name="Li W."/>
            <person name="Martinez-Rossi N.M."/>
            <person name="Monod M."/>
            <person name="Shelest E."/>
            <person name="Barton R.C."/>
            <person name="Birch E."/>
            <person name="Brakhage A.A."/>
            <person name="Chen Z."/>
            <person name="Gurr S.J."/>
            <person name="Heiman D."/>
            <person name="Heitman J."/>
            <person name="Kosti I."/>
            <person name="Rossi A."/>
            <person name="Saif S."/>
            <person name="Samalova M."/>
            <person name="Saunders C.W."/>
            <person name="Shea T."/>
            <person name="Summerbell R.C."/>
            <person name="Xu J."/>
            <person name="Young S."/>
            <person name="Zeng Q."/>
            <person name="Birren B.W."/>
            <person name="Cuomo C.A."/>
            <person name="White T.C."/>
        </authorList>
    </citation>
    <scope>NUCLEOTIDE SEQUENCE [LARGE SCALE GENOMIC DNA]</scope>
    <source>
        <strain evidence="4">ATCC MYA-4605 / CBS 113480</strain>
    </source>
</reference>
<keyword evidence="4" id="KW-1185">Reference proteome</keyword>
<evidence type="ECO:0000256" key="2">
    <source>
        <dbReference type="SAM" id="SignalP"/>
    </source>
</evidence>
<dbReference type="RefSeq" id="XP_002850884.1">
    <property type="nucleotide sequence ID" value="XM_002850838.1"/>
</dbReference>
<dbReference type="GeneID" id="9223621"/>
<evidence type="ECO:0008006" key="5">
    <source>
        <dbReference type="Google" id="ProtNLM"/>
    </source>
</evidence>